<feature type="region of interest" description="Disordered" evidence="1">
    <location>
        <begin position="274"/>
        <end position="294"/>
    </location>
</feature>
<dbReference type="EMBL" id="CADEAL010001196">
    <property type="protein sequence ID" value="CAB1430024.1"/>
    <property type="molecule type" value="Genomic_DNA"/>
</dbReference>
<name>A0A9N7YMX9_PLEPL</name>
<feature type="compositionally biased region" description="Basic residues" evidence="1">
    <location>
        <begin position="208"/>
        <end position="220"/>
    </location>
</feature>
<comment type="caution">
    <text evidence="2">The sequence shown here is derived from an EMBL/GenBank/DDBJ whole genome shotgun (WGS) entry which is preliminary data.</text>
</comment>
<dbReference type="Proteomes" id="UP001153269">
    <property type="component" value="Unassembled WGS sequence"/>
</dbReference>
<evidence type="ECO:0000256" key="1">
    <source>
        <dbReference type="SAM" id="MobiDB-lite"/>
    </source>
</evidence>
<accession>A0A9N7YMX9</accession>
<feature type="compositionally biased region" description="Polar residues" evidence="1">
    <location>
        <begin position="195"/>
        <end position="205"/>
    </location>
</feature>
<reference evidence="2" key="1">
    <citation type="submission" date="2020-03" db="EMBL/GenBank/DDBJ databases">
        <authorList>
            <person name="Weist P."/>
        </authorList>
    </citation>
    <scope>NUCLEOTIDE SEQUENCE</scope>
</reference>
<organism evidence="2 3">
    <name type="scientific">Pleuronectes platessa</name>
    <name type="common">European plaice</name>
    <dbReference type="NCBI Taxonomy" id="8262"/>
    <lineage>
        <taxon>Eukaryota</taxon>
        <taxon>Metazoa</taxon>
        <taxon>Chordata</taxon>
        <taxon>Craniata</taxon>
        <taxon>Vertebrata</taxon>
        <taxon>Euteleostomi</taxon>
        <taxon>Actinopterygii</taxon>
        <taxon>Neopterygii</taxon>
        <taxon>Teleostei</taxon>
        <taxon>Neoteleostei</taxon>
        <taxon>Acanthomorphata</taxon>
        <taxon>Carangaria</taxon>
        <taxon>Pleuronectiformes</taxon>
        <taxon>Pleuronectoidei</taxon>
        <taxon>Pleuronectidae</taxon>
        <taxon>Pleuronectes</taxon>
    </lineage>
</organism>
<proteinExistence type="predicted"/>
<feature type="compositionally biased region" description="Basic and acidic residues" evidence="1">
    <location>
        <begin position="123"/>
        <end position="134"/>
    </location>
</feature>
<feature type="region of interest" description="Disordered" evidence="1">
    <location>
        <begin position="115"/>
        <end position="168"/>
    </location>
</feature>
<evidence type="ECO:0000313" key="2">
    <source>
        <dbReference type="EMBL" id="CAB1430024.1"/>
    </source>
</evidence>
<feature type="region of interest" description="Disordered" evidence="1">
    <location>
        <begin position="188"/>
        <end position="239"/>
    </location>
</feature>
<keyword evidence="3" id="KW-1185">Reference proteome</keyword>
<feature type="compositionally biased region" description="Basic and acidic residues" evidence="1">
    <location>
        <begin position="285"/>
        <end position="294"/>
    </location>
</feature>
<gene>
    <name evidence="2" type="ORF">PLEPLA_LOCUS18004</name>
</gene>
<protein>
    <submittedName>
        <fullName evidence="2">Uncharacterized protein</fullName>
    </submittedName>
</protein>
<evidence type="ECO:0000313" key="3">
    <source>
        <dbReference type="Proteomes" id="UP001153269"/>
    </source>
</evidence>
<sequence>MRPSCMQRSGRATEGGRRPTRCLVTARTAGGYSQGYPGRRPQAFLFGRGVRLDCRPCLEENEKGCHGYIGLNGVGRGRGKRRMRKGEAGRGKMKEEVGPLAGLAEPYSARTACSDAVSSRGAEQGRLRGGREGLDSVAGGGQVPKGRVRPSVPMRTRSRDPVRTRSRDPVRTVTFSVCFRSADSNPRVLDLPGPVTQSRAGSTEGNRTRGRAHAVTRPKSRPQTTRGDPGKMFETHSGSTPCSSKHGTFWFLVATGKVDWSPRFLSSGVMHIVNGDWPRSNVSPDRSHDSTTGR</sequence>
<dbReference type="AlphaFoldDB" id="A0A9N7YMX9"/>
<feature type="compositionally biased region" description="Basic and acidic residues" evidence="1">
    <location>
        <begin position="157"/>
        <end position="168"/>
    </location>
</feature>